<evidence type="ECO:0000313" key="4">
    <source>
        <dbReference type="Proteomes" id="UP000230233"/>
    </source>
</evidence>
<name>A0A2G5VBD5_9PELO</name>
<dbReference type="AlphaFoldDB" id="A0A2G5VBD5"/>
<feature type="compositionally biased region" description="Basic and acidic residues" evidence="1">
    <location>
        <begin position="127"/>
        <end position="146"/>
    </location>
</feature>
<keyword evidence="2" id="KW-1133">Transmembrane helix</keyword>
<organism evidence="3 4">
    <name type="scientific">Caenorhabditis nigoni</name>
    <dbReference type="NCBI Taxonomy" id="1611254"/>
    <lineage>
        <taxon>Eukaryota</taxon>
        <taxon>Metazoa</taxon>
        <taxon>Ecdysozoa</taxon>
        <taxon>Nematoda</taxon>
        <taxon>Chromadorea</taxon>
        <taxon>Rhabditida</taxon>
        <taxon>Rhabditina</taxon>
        <taxon>Rhabditomorpha</taxon>
        <taxon>Rhabditoidea</taxon>
        <taxon>Rhabditidae</taxon>
        <taxon>Peloderinae</taxon>
        <taxon>Caenorhabditis</taxon>
    </lineage>
</organism>
<dbReference type="OrthoDB" id="10520410at2759"/>
<feature type="region of interest" description="Disordered" evidence="1">
    <location>
        <begin position="122"/>
        <end position="146"/>
    </location>
</feature>
<keyword evidence="4" id="KW-1185">Reference proteome</keyword>
<keyword evidence="2" id="KW-0812">Transmembrane</keyword>
<reference evidence="4" key="1">
    <citation type="submission" date="2017-10" db="EMBL/GenBank/DDBJ databases">
        <title>Rapid genome shrinkage in a self-fertile nematode reveals novel sperm competition proteins.</title>
        <authorList>
            <person name="Yin D."/>
            <person name="Schwarz E.M."/>
            <person name="Thomas C.G."/>
            <person name="Felde R.L."/>
            <person name="Korf I.F."/>
            <person name="Cutter A.D."/>
            <person name="Schartner C.M."/>
            <person name="Ralston E.J."/>
            <person name="Meyer B.J."/>
            <person name="Haag E.S."/>
        </authorList>
    </citation>
    <scope>NUCLEOTIDE SEQUENCE [LARGE SCALE GENOMIC DNA]</scope>
    <source>
        <strain evidence="4">JU1422</strain>
    </source>
</reference>
<proteinExistence type="predicted"/>
<evidence type="ECO:0000256" key="1">
    <source>
        <dbReference type="SAM" id="MobiDB-lite"/>
    </source>
</evidence>
<dbReference type="EMBL" id="PDUG01000002">
    <property type="protein sequence ID" value="PIC49064.1"/>
    <property type="molecule type" value="Genomic_DNA"/>
</dbReference>
<keyword evidence="2" id="KW-0472">Membrane</keyword>
<evidence type="ECO:0000256" key="2">
    <source>
        <dbReference type="SAM" id="Phobius"/>
    </source>
</evidence>
<accession>A0A2G5VBD5</accession>
<protein>
    <submittedName>
        <fullName evidence="3">Uncharacterized protein</fullName>
    </submittedName>
</protein>
<sequence>MNNQMANIQTPEQVKQMMETSLPSDQAKLWREAREQFKSSPLMDALRKSEKDCNEFMNSDKGGDSNTLGYILCCDYGGYCGSGMSAWVIVIIIIVILGCIAAGGAAFFFFYWNRKMGGRDEEEVEDKEIQSGDTSKSEHEISVDTY</sequence>
<comment type="caution">
    <text evidence="3">The sequence shown here is derived from an EMBL/GenBank/DDBJ whole genome shotgun (WGS) entry which is preliminary data.</text>
</comment>
<evidence type="ECO:0000313" key="3">
    <source>
        <dbReference type="EMBL" id="PIC49064.1"/>
    </source>
</evidence>
<gene>
    <name evidence="3" type="primary">Cnig_chr_II.g7798</name>
    <name evidence="3" type="ORF">B9Z55_007798</name>
</gene>
<feature type="transmembrane region" description="Helical" evidence="2">
    <location>
        <begin position="86"/>
        <end position="112"/>
    </location>
</feature>
<dbReference type="Proteomes" id="UP000230233">
    <property type="component" value="Chromosome II"/>
</dbReference>